<name>A0AC61L756_9EURY</name>
<evidence type="ECO:0000313" key="1">
    <source>
        <dbReference type="EMBL" id="PXF62176.1"/>
    </source>
</evidence>
<proteinExistence type="predicted"/>
<reference evidence="1" key="1">
    <citation type="submission" date="2018-01" db="EMBL/GenBank/DDBJ databases">
        <authorList>
            <person name="Krukenberg V."/>
        </authorList>
    </citation>
    <scope>NUCLEOTIDE SEQUENCE</scope>
    <source>
        <strain evidence="1">E20ANME2</strain>
    </source>
</reference>
<protein>
    <submittedName>
        <fullName evidence="1">Uncharacterized protein</fullName>
    </submittedName>
</protein>
<dbReference type="EMBL" id="PQXF01000001">
    <property type="protein sequence ID" value="PXF62176.1"/>
    <property type="molecule type" value="Genomic_DNA"/>
</dbReference>
<accession>A0AC61L756</accession>
<evidence type="ECO:0000313" key="2">
    <source>
        <dbReference type="Proteomes" id="UP000248329"/>
    </source>
</evidence>
<organism evidence="1 2">
    <name type="scientific">Candidatus Methanogaster sp</name>
    <dbReference type="NCBI Taxonomy" id="3386292"/>
    <lineage>
        <taxon>Archaea</taxon>
        <taxon>Methanobacteriati</taxon>
        <taxon>Methanobacteriota</taxon>
        <taxon>Stenosarchaea group</taxon>
        <taxon>Methanomicrobia</taxon>
        <taxon>Methanosarcinales</taxon>
        <taxon>ANME-2 cluster</taxon>
        <taxon>Candidatus Methanogasteraceae</taxon>
        <taxon>Candidatus Methanogaster</taxon>
    </lineage>
</organism>
<comment type="caution">
    <text evidence="1">The sequence shown here is derived from an EMBL/GenBank/DDBJ whole genome shotgun (WGS) entry which is preliminary data.</text>
</comment>
<sequence>MSEKYLFSWDNIPIEDEKNLDDEENLLEYLRDDCNIGWTKGAKIRKSRDDKTVCIYKDENLVEIVIDDTEKATLKVNDSITRNLKIKYVNGKRDIYSENLPDWWSNVFDSKPEKLKSISDMGPGYIPEPVAYPR</sequence>
<dbReference type="Proteomes" id="UP000248329">
    <property type="component" value="Unassembled WGS sequence"/>
</dbReference>
<gene>
    <name evidence="1" type="ORF">C4B59_00765</name>
</gene>